<dbReference type="EMBL" id="WHNX01000053">
    <property type="protein sequence ID" value="MPW27272.1"/>
    <property type="molecule type" value="Genomic_DNA"/>
</dbReference>
<gene>
    <name evidence="6" type="ORF">GC105_16010</name>
</gene>
<dbReference type="InterPro" id="IPR050571">
    <property type="entry name" value="Class-IV_PLP-Dep_Aminotrnsfr"/>
</dbReference>
<dbReference type="InterPro" id="IPR001544">
    <property type="entry name" value="Aminotrans_IV"/>
</dbReference>
<dbReference type="PANTHER" id="PTHR42743">
    <property type="entry name" value="AMINO-ACID AMINOTRANSFERASE"/>
    <property type="match status" value="1"/>
</dbReference>
<sequence>MLKGRCTMDKKTYFSYNGKLENSDIYNITIPMNAVYEVIKMIDGKPLFFEDHVDRFMKSIQNMGYKMNITSADILQEIVLLARANMNKNTNVRLVYIPNDDKNKYDIMISFIKGVGLSAVEKEKGVAVETIEIERHNPNVKIVGTSYKDRIQSSANFIDTFELLLVNKEGYITEGSKSNVFFVKNNKVITSPANNVLLGVTRKYILEICKHNHIEVAFDNITEKEAYDMDGAFLTGTTIDIAIIRKVNNIKCNYSNKISELLKNCYEELMKNYLESFKVNQ</sequence>
<evidence type="ECO:0000256" key="5">
    <source>
        <dbReference type="RuleBase" id="RU004516"/>
    </source>
</evidence>
<accession>A0A6A7KD50</accession>
<dbReference type="CDD" id="cd00449">
    <property type="entry name" value="PLPDE_IV"/>
    <property type="match status" value="1"/>
</dbReference>
<comment type="similarity">
    <text evidence="2 4">Belongs to the class-IV pyridoxal-phosphate-dependent aminotransferase family.</text>
</comment>
<dbReference type="AlphaFoldDB" id="A0A6A7KD50"/>
<reference evidence="6 7" key="1">
    <citation type="submission" date="2019-10" db="EMBL/GenBank/DDBJ databases">
        <title>Alkalibaculum tamaniensis sp.nov., a new alkaliphilic acetogen, isolated on methoxylated aromatics from a mud volcano.</title>
        <authorList>
            <person name="Khomyakova M.A."/>
            <person name="Merkel A.Y."/>
            <person name="Bonch-Osmolovskaya E.A."/>
            <person name="Slobodkin A.I."/>
        </authorList>
    </citation>
    <scope>NUCLEOTIDE SEQUENCE [LARGE SCALE GENOMIC DNA]</scope>
    <source>
        <strain evidence="6 7">M08DMB</strain>
    </source>
</reference>
<comment type="caution">
    <text evidence="6">The sequence shown here is derived from an EMBL/GenBank/DDBJ whole genome shotgun (WGS) entry which is preliminary data.</text>
</comment>
<dbReference type="InterPro" id="IPR043131">
    <property type="entry name" value="BCAT-like_N"/>
</dbReference>
<organism evidence="6 7">
    <name type="scientific">Alkalibaculum sporogenes</name>
    <dbReference type="NCBI Taxonomy" id="2655001"/>
    <lineage>
        <taxon>Bacteria</taxon>
        <taxon>Bacillati</taxon>
        <taxon>Bacillota</taxon>
        <taxon>Clostridia</taxon>
        <taxon>Eubacteriales</taxon>
        <taxon>Eubacteriaceae</taxon>
        <taxon>Alkalibaculum</taxon>
    </lineage>
</organism>
<evidence type="ECO:0000256" key="2">
    <source>
        <dbReference type="ARBA" id="ARBA00009320"/>
    </source>
</evidence>
<evidence type="ECO:0000313" key="6">
    <source>
        <dbReference type="EMBL" id="MPW27272.1"/>
    </source>
</evidence>
<keyword evidence="3 5" id="KW-0663">Pyridoxal phosphate</keyword>
<name>A0A6A7KD50_9FIRM</name>
<dbReference type="Gene3D" id="3.30.470.10">
    <property type="match status" value="1"/>
</dbReference>
<evidence type="ECO:0008006" key="8">
    <source>
        <dbReference type="Google" id="ProtNLM"/>
    </source>
</evidence>
<protein>
    <recommendedName>
        <fullName evidence="8">Aminotransferase class IV</fullName>
    </recommendedName>
</protein>
<proteinExistence type="inferred from homology"/>
<dbReference type="Proteomes" id="UP000440004">
    <property type="component" value="Unassembled WGS sequence"/>
</dbReference>
<dbReference type="InterPro" id="IPR036038">
    <property type="entry name" value="Aminotransferase-like"/>
</dbReference>
<evidence type="ECO:0000256" key="3">
    <source>
        <dbReference type="ARBA" id="ARBA00022898"/>
    </source>
</evidence>
<dbReference type="Pfam" id="PF01063">
    <property type="entry name" value="Aminotran_4"/>
    <property type="match status" value="1"/>
</dbReference>
<keyword evidence="7" id="KW-1185">Reference proteome</keyword>
<dbReference type="InterPro" id="IPR043132">
    <property type="entry name" value="BCAT-like_C"/>
</dbReference>
<evidence type="ECO:0000313" key="7">
    <source>
        <dbReference type="Proteomes" id="UP000440004"/>
    </source>
</evidence>
<dbReference type="GO" id="GO:0046394">
    <property type="term" value="P:carboxylic acid biosynthetic process"/>
    <property type="evidence" value="ECO:0007669"/>
    <property type="project" value="UniProtKB-ARBA"/>
</dbReference>
<dbReference type="SUPFAM" id="SSF56752">
    <property type="entry name" value="D-aminoacid aminotransferase-like PLP-dependent enzymes"/>
    <property type="match status" value="1"/>
</dbReference>
<dbReference type="PROSITE" id="PS00770">
    <property type="entry name" value="AA_TRANSFER_CLASS_4"/>
    <property type="match status" value="1"/>
</dbReference>
<dbReference type="InterPro" id="IPR018300">
    <property type="entry name" value="Aminotrans_IV_CS"/>
</dbReference>
<dbReference type="GO" id="GO:0005829">
    <property type="term" value="C:cytosol"/>
    <property type="evidence" value="ECO:0007669"/>
    <property type="project" value="TreeGrafter"/>
</dbReference>
<dbReference type="GO" id="GO:0003824">
    <property type="term" value="F:catalytic activity"/>
    <property type="evidence" value="ECO:0007669"/>
    <property type="project" value="InterPro"/>
</dbReference>
<evidence type="ECO:0000256" key="4">
    <source>
        <dbReference type="RuleBase" id="RU004106"/>
    </source>
</evidence>
<dbReference type="PANTHER" id="PTHR42743:SF11">
    <property type="entry name" value="AMINODEOXYCHORISMATE LYASE"/>
    <property type="match status" value="1"/>
</dbReference>
<dbReference type="Gene3D" id="3.20.10.10">
    <property type="entry name" value="D-amino Acid Aminotransferase, subunit A, domain 2"/>
    <property type="match status" value="1"/>
</dbReference>
<evidence type="ECO:0000256" key="1">
    <source>
        <dbReference type="ARBA" id="ARBA00001933"/>
    </source>
</evidence>
<comment type="cofactor">
    <cofactor evidence="1 5">
        <name>pyridoxal 5'-phosphate</name>
        <dbReference type="ChEBI" id="CHEBI:597326"/>
    </cofactor>
</comment>